<gene>
    <name evidence="3" type="ORF">A3G31_04995</name>
</gene>
<protein>
    <submittedName>
        <fullName evidence="3">Heterodisulfide reductase subunit B</fullName>
    </submittedName>
</protein>
<dbReference type="Gene3D" id="3.40.50.11810">
    <property type="match status" value="1"/>
</dbReference>
<dbReference type="STRING" id="1817883.A3G31_04995"/>
<dbReference type="GO" id="GO:0016491">
    <property type="term" value="F:oxidoreductase activity"/>
    <property type="evidence" value="ECO:0007669"/>
    <property type="project" value="UniProtKB-KW"/>
</dbReference>
<dbReference type="AlphaFoldDB" id="A0A1F7SIM7"/>
<name>A0A1F7SIM7_9BACT</name>
<proteinExistence type="predicted"/>
<dbReference type="Proteomes" id="UP000178082">
    <property type="component" value="Unassembled WGS sequence"/>
</dbReference>
<evidence type="ECO:0000256" key="1">
    <source>
        <dbReference type="ARBA" id="ARBA00023002"/>
    </source>
</evidence>
<reference evidence="3 4" key="1">
    <citation type="journal article" date="2016" name="Nat. Commun.">
        <title>Thousands of microbial genomes shed light on interconnected biogeochemical processes in an aquifer system.</title>
        <authorList>
            <person name="Anantharaman K."/>
            <person name="Brown C.T."/>
            <person name="Hug L.A."/>
            <person name="Sharon I."/>
            <person name="Castelle C.J."/>
            <person name="Probst A.J."/>
            <person name="Thomas B.C."/>
            <person name="Singh A."/>
            <person name="Wilkins M.J."/>
            <person name="Karaoz U."/>
            <person name="Brodie E.L."/>
            <person name="Williams K.H."/>
            <person name="Hubbard S.S."/>
            <person name="Banfield J.F."/>
        </authorList>
    </citation>
    <scope>NUCLEOTIDE SEQUENCE [LARGE SCALE GENOMIC DNA]</scope>
</reference>
<dbReference type="EMBL" id="MGDI01000023">
    <property type="protein sequence ID" value="OGL53640.1"/>
    <property type="molecule type" value="Genomic_DNA"/>
</dbReference>
<dbReference type="PANTHER" id="PTHR42947:SF1">
    <property type="entry name" value="COB--COM HETERODISULFIDE REDUCTASE SUBUNIT B 1"/>
    <property type="match status" value="1"/>
</dbReference>
<feature type="domain" description="Cysteine-rich" evidence="2">
    <location>
        <begin position="3"/>
        <end position="85"/>
    </location>
</feature>
<evidence type="ECO:0000313" key="3">
    <source>
        <dbReference type="EMBL" id="OGL53640.1"/>
    </source>
</evidence>
<sequence>MTYAYYPGCSLHSTASEYDASVKVVFKKLNLELFEVPDWICCGTTPAHATSKVLSAALPIKNLSLVEKGNFSEVAVPCAACFQSLKTAVYEIEHDKVLEEQVKKVIDYSYGGKVRVRHPLDILINDVGLEKINSLVRKSLNGLKVVCYYGCLVTRPPKVMAFDNCEYPESMDEILKACGANVLDWSYKTDCCGASFALARTESVLRLTNLILQNAKDVGAEAISVACPLCHANLDTRQNDIFEKYNARYDLPVFYFSQLLGLAFGSGVKELGLKKHLVSPLEILKNKKLII</sequence>
<organism evidence="3 4">
    <name type="scientific">Candidatus Schekmanbacteria bacterium RIFCSPLOWO2_12_FULL_38_15</name>
    <dbReference type="NCBI Taxonomy" id="1817883"/>
    <lineage>
        <taxon>Bacteria</taxon>
        <taxon>Candidatus Schekmaniibacteriota</taxon>
    </lineage>
</organism>
<evidence type="ECO:0000313" key="4">
    <source>
        <dbReference type="Proteomes" id="UP000178082"/>
    </source>
</evidence>
<dbReference type="PANTHER" id="PTHR42947">
    <property type="entry name" value="COB--COM HETERODISULFIDE REDUCTASE SUBUNIT B 1"/>
    <property type="match status" value="1"/>
</dbReference>
<evidence type="ECO:0000259" key="2">
    <source>
        <dbReference type="Pfam" id="PF02754"/>
    </source>
</evidence>
<keyword evidence="1" id="KW-0560">Oxidoreductase</keyword>
<dbReference type="InterPro" id="IPR004017">
    <property type="entry name" value="Cys_rich_dom"/>
</dbReference>
<comment type="caution">
    <text evidence="3">The sequence shown here is derived from an EMBL/GenBank/DDBJ whole genome shotgun (WGS) entry which is preliminary data.</text>
</comment>
<feature type="domain" description="Cysteine-rich" evidence="2">
    <location>
        <begin position="145"/>
        <end position="235"/>
    </location>
</feature>
<dbReference type="Gene3D" id="1.20.1050.140">
    <property type="match status" value="1"/>
</dbReference>
<dbReference type="Pfam" id="PF02754">
    <property type="entry name" value="CCG"/>
    <property type="match status" value="2"/>
</dbReference>
<dbReference type="InterPro" id="IPR051278">
    <property type="entry name" value="HdrB/HdrD_reductase"/>
</dbReference>
<accession>A0A1F7SIM7</accession>